<name>A0A0F9G6G6_9ZZZZ</name>
<sequence length="81" mass="9061">MKVIDVVWFTSQYGNSGIALVEDKLTKKRKLLAGSVSGLNQEMDEKILIDWGSKVSIPMLQALIDKVPKKESTKKKKVKAE</sequence>
<dbReference type="EMBL" id="LAZR01018962">
    <property type="protein sequence ID" value="KKL94298.1"/>
    <property type="molecule type" value="Genomic_DNA"/>
</dbReference>
<accession>A0A0F9G6G6</accession>
<evidence type="ECO:0000313" key="1">
    <source>
        <dbReference type="EMBL" id="KKL94298.1"/>
    </source>
</evidence>
<organism evidence="1">
    <name type="scientific">marine sediment metagenome</name>
    <dbReference type="NCBI Taxonomy" id="412755"/>
    <lineage>
        <taxon>unclassified sequences</taxon>
        <taxon>metagenomes</taxon>
        <taxon>ecological metagenomes</taxon>
    </lineage>
</organism>
<dbReference type="AlphaFoldDB" id="A0A0F9G6G6"/>
<protein>
    <submittedName>
        <fullName evidence="1">Uncharacterized protein</fullName>
    </submittedName>
</protein>
<proteinExistence type="predicted"/>
<gene>
    <name evidence="1" type="ORF">LCGC14_1866070</name>
</gene>
<reference evidence="1" key="1">
    <citation type="journal article" date="2015" name="Nature">
        <title>Complex archaea that bridge the gap between prokaryotes and eukaryotes.</title>
        <authorList>
            <person name="Spang A."/>
            <person name="Saw J.H."/>
            <person name="Jorgensen S.L."/>
            <person name="Zaremba-Niedzwiedzka K."/>
            <person name="Martijn J."/>
            <person name="Lind A.E."/>
            <person name="van Eijk R."/>
            <person name="Schleper C."/>
            <person name="Guy L."/>
            <person name="Ettema T.J."/>
        </authorList>
    </citation>
    <scope>NUCLEOTIDE SEQUENCE</scope>
</reference>
<comment type="caution">
    <text evidence="1">The sequence shown here is derived from an EMBL/GenBank/DDBJ whole genome shotgun (WGS) entry which is preliminary data.</text>
</comment>